<organism evidence="2 3">
    <name type="scientific">Pedobacter agri</name>
    <dbReference type="NCBI Taxonomy" id="454586"/>
    <lineage>
        <taxon>Bacteria</taxon>
        <taxon>Pseudomonadati</taxon>
        <taxon>Bacteroidota</taxon>
        <taxon>Sphingobacteriia</taxon>
        <taxon>Sphingobacteriales</taxon>
        <taxon>Sphingobacteriaceae</taxon>
        <taxon>Pedobacter</taxon>
    </lineage>
</organism>
<dbReference type="InterPro" id="IPR021260">
    <property type="entry name" value="Amj"/>
</dbReference>
<comment type="caution">
    <text evidence="2">The sequence shown here is derived from an EMBL/GenBank/DDBJ whole genome shotgun (WGS) entry which is preliminary data.</text>
</comment>
<feature type="transmembrane region" description="Helical" evidence="1">
    <location>
        <begin position="193"/>
        <end position="213"/>
    </location>
</feature>
<dbReference type="RefSeq" id="WP_010603093.1">
    <property type="nucleotide sequence ID" value="NZ_JAPJUH010000002.1"/>
</dbReference>
<name>A0A9X3I9V2_9SPHI</name>
<evidence type="ECO:0000313" key="2">
    <source>
        <dbReference type="EMBL" id="MCX3264928.1"/>
    </source>
</evidence>
<keyword evidence="1" id="KW-0472">Membrane</keyword>
<dbReference type="GO" id="GO:0008360">
    <property type="term" value="P:regulation of cell shape"/>
    <property type="evidence" value="ECO:0007669"/>
    <property type="project" value="UniProtKB-KW"/>
</dbReference>
<comment type="pathway">
    <text evidence="1">Cell wall biogenesis; peptidoglycan biosynthesis.</text>
</comment>
<feature type="transmembrane region" description="Helical" evidence="1">
    <location>
        <begin position="233"/>
        <end position="256"/>
    </location>
</feature>
<keyword evidence="1" id="KW-1003">Cell membrane</keyword>
<dbReference type="HAMAP" id="MF_02077">
    <property type="entry name" value="Amj_flippase"/>
    <property type="match status" value="1"/>
</dbReference>
<keyword evidence="1" id="KW-0812">Transmembrane</keyword>
<keyword evidence="3" id="KW-1185">Reference proteome</keyword>
<comment type="similarity">
    <text evidence="1">Belongs to the Amj family.</text>
</comment>
<dbReference type="GO" id="GO:0015648">
    <property type="term" value="F:lipid-linked peptidoglycan transporter activity"/>
    <property type="evidence" value="ECO:0007669"/>
    <property type="project" value="UniProtKB-UniRule"/>
</dbReference>
<keyword evidence="1" id="KW-0573">Peptidoglycan synthesis</keyword>
<dbReference type="Pfam" id="PF10997">
    <property type="entry name" value="Amj"/>
    <property type="match status" value="1"/>
</dbReference>
<comment type="function">
    <text evidence="1">Involved in peptidoglycan biosynthesis. Transports lipid-linked peptidoglycan precursors from the inner to the outer leaflet of the cytoplasmic membrane.</text>
</comment>
<feature type="transmembrane region" description="Helical" evidence="1">
    <location>
        <begin position="6"/>
        <end position="23"/>
    </location>
</feature>
<feature type="transmembrane region" description="Helical" evidence="1">
    <location>
        <begin position="158"/>
        <end position="181"/>
    </location>
</feature>
<proteinExistence type="inferred from homology"/>
<dbReference type="GO" id="GO:0071555">
    <property type="term" value="P:cell wall organization"/>
    <property type="evidence" value="ECO:0007669"/>
    <property type="project" value="UniProtKB-KW"/>
</dbReference>
<dbReference type="AlphaFoldDB" id="A0A9X3I9V2"/>
<gene>
    <name evidence="1" type="primary">amj</name>
    <name evidence="2" type="ORF">OQZ29_09240</name>
</gene>
<keyword evidence="1" id="KW-0133">Cell shape</keyword>
<protein>
    <recommendedName>
        <fullName evidence="1">Lipid II flippase Amj</fullName>
    </recommendedName>
</protein>
<accession>A0A9X3I9V2</accession>
<keyword evidence="1" id="KW-0813">Transport</keyword>
<sequence>MPVQIYIVLILTFVINLITTLSYSVRIVGIRTSRVAISFALFNILVLVSRTANGFQAPLLAKTVENDLKIGVTSNIGAFRLIIFSCSVATVVGTLLIPTFQRVLSKAVINFSIHKSMGKLLIHGFSKSGILYFKDSITFPRRENISDIKLGNEFPLRIFILNIFAVAILTVGVLSAVYASYLNPEYRTTASNLSAFINGFATIIMFAFIDPHLSVMTDDVMLGKCSEATFRKYIVYMTIARLIGTLVAQLLFLPVAEVLALAASTV</sequence>
<keyword evidence="1" id="KW-1133">Transmembrane helix</keyword>
<dbReference type="EMBL" id="JAPJUH010000002">
    <property type="protein sequence ID" value="MCX3264928.1"/>
    <property type="molecule type" value="Genomic_DNA"/>
</dbReference>
<evidence type="ECO:0000313" key="3">
    <source>
        <dbReference type="Proteomes" id="UP001142592"/>
    </source>
</evidence>
<comment type="subcellular location">
    <subcellularLocation>
        <location evidence="1">Cell membrane</location>
        <topology evidence="1">Multi-pass membrane protein</topology>
    </subcellularLocation>
</comment>
<dbReference type="Proteomes" id="UP001142592">
    <property type="component" value="Unassembled WGS sequence"/>
</dbReference>
<reference evidence="2" key="1">
    <citation type="submission" date="2022-11" db="EMBL/GenBank/DDBJ databases">
        <authorList>
            <person name="Graham C."/>
            <person name="Newman J.D."/>
        </authorList>
    </citation>
    <scope>NUCLEOTIDE SEQUENCE</scope>
    <source>
        <strain evidence="2">DSM 19486</strain>
    </source>
</reference>
<dbReference type="GO" id="GO:0009252">
    <property type="term" value="P:peptidoglycan biosynthetic process"/>
    <property type="evidence" value="ECO:0007669"/>
    <property type="project" value="UniProtKB-UniRule"/>
</dbReference>
<evidence type="ECO:0000256" key="1">
    <source>
        <dbReference type="HAMAP-Rule" id="MF_02077"/>
    </source>
</evidence>
<feature type="transmembrane region" description="Helical" evidence="1">
    <location>
        <begin position="35"/>
        <end position="56"/>
    </location>
</feature>
<dbReference type="GO" id="GO:0005886">
    <property type="term" value="C:plasma membrane"/>
    <property type="evidence" value="ECO:0007669"/>
    <property type="project" value="UniProtKB-SubCell"/>
</dbReference>
<feature type="transmembrane region" description="Helical" evidence="1">
    <location>
        <begin position="76"/>
        <end position="97"/>
    </location>
</feature>
<keyword evidence="1" id="KW-0961">Cell wall biogenesis/degradation</keyword>